<keyword evidence="2" id="KW-1185">Reference proteome</keyword>
<evidence type="ECO:0000313" key="2">
    <source>
        <dbReference type="Proteomes" id="UP000224634"/>
    </source>
</evidence>
<reference evidence="1 2" key="1">
    <citation type="submission" date="2017-10" db="EMBL/GenBank/DDBJ databases">
        <title>Comparative genomics in systemic dimorphic fungi from Ajellomycetaceae.</title>
        <authorList>
            <person name="Munoz J.F."/>
            <person name="Mcewen J.G."/>
            <person name="Clay O.K."/>
            <person name="Cuomo C.A."/>
        </authorList>
    </citation>
    <scope>NUCLEOTIDE SEQUENCE [LARGE SCALE GENOMIC DNA]</scope>
    <source>
        <strain evidence="1 2">UAMH7299</strain>
    </source>
</reference>
<gene>
    <name evidence="1" type="ORF">AJ80_09925</name>
</gene>
<protein>
    <submittedName>
        <fullName evidence="1">Uncharacterized protein</fullName>
    </submittedName>
</protein>
<organism evidence="1 2">
    <name type="scientific">Polytolypa hystricis (strain UAMH7299)</name>
    <dbReference type="NCBI Taxonomy" id="1447883"/>
    <lineage>
        <taxon>Eukaryota</taxon>
        <taxon>Fungi</taxon>
        <taxon>Dikarya</taxon>
        <taxon>Ascomycota</taxon>
        <taxon>Pezizomycotina</taxon>
        <taxon>Eurotiomycetes</taxon>
        <taxon>Eurotiomycetidae</taxon>
        <taxon>Onygenales</taxon>
        <taxon>Onygenales incertae sedis</taxon>
        <taxon>Polytolypa</taxon>
    </lineage>
</organism>
<proteinExistence type="predicted"/>
<dbReference type="STRING" id="1447883.A0A2B7WGG7"/>
<name>A0A2B7WGG7_POLH7</name>
<sequence>MLDVWRDVRFAQQKGDDVKGGEEGGLVVPERIKYRATNPLYAGEEYGIVMSEIEGKKKESGASGGVDGGRMMKGAKMEIFTQEGVLCMKGDIGG</sequence>
<dbReference type="Proteomes" id="UP000224634">
    <property type="component" value="Unassembled WGS sequence"/>
</dbReference>
<evidence type="ECO:0000313" key="1">
    <source>
        <dbReference type="EMBL" id="PGG95679.1"/>
    </source>
</evidence>
<accession>A0A2B7WGG7</accession>
<comment type="caution">
    <text evidence="1">The sequence shown here is derived from an EMBL/GenBank/DDBJ whole genome shotgun (WGS) entry which is preliminary data.</text>
</comment>
<dbReference type="EMBL" id="PDNA01000411">
    <property type="protein sequence ID" value="PGG95679.1"/>
    <property type="molecule type" value="Genomic_DNA"/>
</dbReference>
<dbReference type="AlphaFoldDB" id="A0A2B7WGG7"/>